<dbReference type="Proteomes" id="UP001610335">
    <property type="component" value="Unassembled WGS sequence"/>
</dbReference>
<sequence>MAILYWMPIEFNLGLVAGSLSSLRAWPVFRRLGFSLSSEHEKSTGETPHELGNVVRRDNKGGQWKRGLGMGATLLQETVNESQERIVVQSKTES</sequence>
<feature type="region of interest" description="Disordered" evidence="1">
    <location>
        <begin position="38"/>
        <end position="57"/>
    </location>
</feature>
<evidence type="ECO:0000256" key="1">
    <source>
        <dbReference type="SAM" id="MobiDB-lite"/>
    </source>
</evidence>
<keyword evidence="3" id="KW-1185">Reference proteome</keyword>
<evidence type="ECO:0000313" key="2">
    <source>
        <dbReference type="EMBL" id="KAL2823774.1"/>
    </source>
</evidence>
<reference evidence="2 3" key="1">
    <citation type="submission" date="2024-07" db="EMBL/GenBank/DDBJ databases">
        <title>Section-level genome sequencing and comparative genomics of Aspergillus sections Usti and Cavernicolus.</title>
        <authorList>
            <consortium name="Lawrence Berkeley National Laboratory"/>
            <person name="Nybo J.L."/>
            <person name="Vesth T.C."/>
            <person name="Theobald S."/>
            <person name="Frisvad J.C."/>
            <person name="Larsen T.O."/>
            <person name="Kjaerboelling I."/>
            <person name="Rothschild-Mancinelli K."/>
            <person name="Lyhne E.K."/>
            <person name="Kogle M.E."/>
            <person name="Barry K."/>
            <person name="Clum A."/>
            <person name="Na H."/>
            <person name="Ledsgaard L."/>
            <person name="Lin J."/>
            <person name="Lipzen A."/>
            <person name="Kuo A."/>
            <person name="Riley R."/>
            <person name="Mondo S."/>
            <person name="LaButti K."/>
            <person name="Haridas S."/>
            <person name="Pangalinan J."/>
            <person name="Salamov A.A."/>
            <person name="Simmons B.A."/>
            <person name="Magnuson J.K."/>
            <person name="Chen J."/>
            <person name="Drula E."/>
            <person name="Henrissat B."/>
            <person name="Wiebenga A."/>
            <person name="Lubbers R.J."/>
            <person name="Gomes A.C."/>
            <person name="Makela M.R."/>
            <person name="Stajich J."/>
            <person name="Grigoriev I.V."/>
            <person name="Mortensen U.H."/>
            <person name="De vries R.P."/>
            <person name="Baker S.E."/>
            <person name="Andersen M.R."/>
        </authorList>
    </citation>
    <scope>NUCLEOTIDE SEQUENCE [LARGE SCALE GENOMIC DNA]</scope>
    <source>
        <strain evidence="2 3">CBS 600.67</strain>
    </source>
</reference>
<comment type="caution">
    <text evidence="2">The sequence shown here is derived from an EMBL/GenBank/DDBJ whole genome shotgun (WGS) entry which is preliminary data.</text>
</comment>
<gene>
    <name evidence="2" type="ORF">BDW59DRAFT_148320</name>
</gene>
<dbReference type="EMBL" id="JBFXLS010000049">
    <property type="protein sequence ID" value="KAL2823774.1"/>
    <property type="molecule type" value="Genomic_DNA"/>
</dbReference>
<evidence type="ECO:0000313" key="3">
    <source>
        <dbReference type="Proteomes" id="UP001610335"/>
    </source>
</evidence>
<protein>
    <submittedName>
        <fullName evidence="2">Uncharacterized protein</fullName>
    </submittedName>
</protein>
<proteinExistence type="predicted"/>
<organism evidence="2 3">
    <name type="scientific">Aspergillus cavernicola</name>
    <dbReference type="NCBI Taxonomy" id="176166"/>
    <lineage>
        <taxon>Eukaryota</taxon>
        <taxon>Fungi</taxon>
        <taxon>Dikarya</taxon>
        <taxon>Ascomycota</taxon>
        <taxon>Pezizomycotina</taxon>
        <taxon>Eurotiomycetes</taxon>
        <taxon>Eurotiomycetidae</taxon>
        <taxon>Eurotiales</taxon>
        <taxon>Aspergillaceae</taxon>
        <taxon>Aspergillus</taxon>
        <taxon>Aspergillus subgen. Nidulantes</taxon>
    </lineage>
</organism>
<name>A0ABR4I7Q3_9EURO</name>
<accession>A0ABR4I7Q3</accession>